<dbReference type="InterPro" id="IPR001789">
    <property type="entry name" value="Sig_transdc_resp-reg_receiver"/>
</dbReference>
<feature type="domain" description="Response regulatory" evidence="2">
    <location>
        <begin position="3"/>
        <end position="128"/>
    </location>
</feature>
<dbReference type="InterPro" id="IPR011006">
    <property type="entry name" value="CheY-like_superfamily"/>
</dbReference>
<name>A0A4V3C2N4_9SPHI</name>
<dbReference type="Pfam" id="PF00072">
    <property type="entry name" value="Response_reg"/>
    <property type="match status" value="1"/>
</dbReference>
<dbReference type="RefSeq" id="WP_133559280.1">
    <property type="nucleotide sequence ID" value="NZ_SNWM01000008.1"/>
</dbReference>
<dbReference type="InterPro" id="IPR052893">
    <property type="entry name" value="TCS_response_regulator"/>
</dbReference>
<evidence type="ECO:0000256" key="1">
    <source>
        <dbReference type="PROSITE-ProRule" id="PRU00169"/>
    </source>
</evidence>
<evidence type="ECO:0000313" key="4">
    <source>
        <dbReference type="Proteomes" id="UP000295499"/>
    </source>
</evidence>
<dbReference type="PANTHER" id="PTHR44520:SF2">
    <property type="entry name" value="RESPONSE REGULATOR RCP1"/>
    <property type="match status" value="1"/>
</dbReference>
<reference evidence="3 4" key="1">
    <citation type="submission" date="2019-03" db="EMBL/GenBank/DDBJ databases">
        <title>Genomic Encyclopedia of Archaeal and Bacterial Type Strains, Phase II (KMG-II): from individual species to whole genera.</title>
        <authorList>
            <person name="Goeker M."/>
        </authorList>
    </citation>
    <scope>NUCLEOTIDE SEQUENCE [LARGE SCALE GENOMIC DNA]</scope>
    <source>
        <strain evidence="3 4">DSM 19034</strain>
    </source>
</reference>
<accession>A0A4V3C2N4</accession>
<dbReference type="GO" id="GO:0000160">
    <property type="term" value="P:phosphorelay signal transduction system"/>
    <property type="evidence" value="ECO:0007669"/>
    <property type="project" value="InterPro"/>
</dbReference>
<comment type="caution">
    <text evidence="3">The sequence shown here is derived from an EMBL/GenBank/DDBJ whole genome shotgun (WGS) entry which is preliminary data.</text>
</comment>
<evidence type="ECO:0000259" key="2">
    <source>
        <dbReference type="PROSITE" id="PS50110"/>
    </source>
</evidence>
<dbReference type="SUPFAM" id="SSF52172">
    <property type="entry name" value="CheY-like"/>
    <property type="match status" value="1"/>
</dbReference>
<dbReference type="Proteomes" id="UP000295499">
    <property type="component" value="Unassembled WGS sequence"/>
</dbReference>
<dbReference type="OrthoDB" id="1121174at2"/>
<dbReference type="Gene3D" id="3.40.50.2300">
    <property type="match status" value="1"/>
</dbReference>
<keyword evidence="1" id="KW-0597">Phosphoprotein</keyword>
<protein>
    <submittedName>
        <fullName evidence="3">Response regulator receiver domain-containing protein</fullName>
    </submittedName>
</protein>
<keyword evidence="4" id="KW-1185">Reference proteome</keyword>
<sequence length="128" mass="14824">MKKVYLIDDDEVFVFLTKRIIEKSNANVSIQVFTNGQDAIDHLMDIALDKDALPDVILLDLNMPVMDGWEFLEAYQYIEFANKRPDLYIVTSSISPHEIERAKHLKIVNEFIVKPLAKEKFIEIISNL</sequence>
<gene>
    <name evidence="3" type="ORF">CLV32_4692</name>
</gene>
<proteinExistence type="predicted"/>
<dbReference type="PROSITE" id="PS50110">
    <property type="entry name" value="RESPONSE_REGULATORY"/>
    <property type="match status" value="1"/>
</dbReference>
<dbReference type="EMBL" id="SNWM01000008">
    <property type="protein sequence ID" value="TDO19069.1"/>
    <property type="molecule type" value="Genomic_DNA"/>
</dbReference>
<dbReference type="PANTHER" id="PTHR44520">
    <property type="entry name" value="RESPONSE REGULATOR RCP1-RELATED"/>
    <property type="match status" value="1"/>
</dbReference>
<evidence type="ECO:0000313" key="3">
    <source>
        <dbReference type="EMBL" id="TDO19069.1"/>
    </source>
</evidence>
<feature type="modified residue" description="4-aspartylphosphate" evidence="1">
    <location>
        <position position="60"/>
    </location>
</feature>
<dbReference type="AlphaFoldDB" id="A0A4V3C2N4"/>
<dbReference type="SMART" id="SM00448">
    <property type="entry name" value="REC"/>
    <property type="match status" value="1"/>
</dbReference>
<organism evidence="3 4">
    <name type="scientific">Pedobacter duraquae</name>
    <dbReference type="NCBI Taxonomy" id="425511"/>
    <lineage>
        <taxon>Bacteria</taxon>
        <taxon>Pseudomonadati</taxon>
        <taxon>Bacteroidota</taxon>
        <taxon>Sphingobacteriia</taxon>
        <taxon>Sphingobacteriales</taxon>
        <taxon>Sphingobacteriaceae</taxon>
        <taxon>Pedobacter</taxon>
    </lineage>
</organism>